<evidence type="ECO:0000256" key="6">
    <source>
        <dbReference type="PIRSR" id="PIRSR000137-1"/>
    </source>
</evidence>
<dbReference type="Pfam" id="PF05199">
    <property type="entry name" value="GMC_oxred_C"/>
    <property type="match status" value="1"/>
</dbReference>
<dbReference type="Gene3D" id="3.50.50.60">
    <property type="entry name" value="FAD/NAD(P)-binding domain"/>
    <property type="match status" value="1"/>
</dbReference>
<comment type="caution">
    <text evidence="12">The sequence shown here is derived from an EMBL/GenBank/DDBJ whole genome shotgun (WGS) entry which is preliminary data.</text>
</comment>
<feature type="active site" description="Proton donor" evidence="6">
    <location>
        <position position="530"/>
    </location>
</feature>
<feature type="chain" id="PRO_5044212220" evidence="9">
    <location>
        <begin position="22"/>
        <end position="590"/>
    </location>
</feature>
<dbReference type="AlphaFoldDB" id="A0AB34FG54"/>
<evidence type="ECO:0000313" key="12">
    <source>
        <dbReference type="EMBL" id="KAJ6437674.1"/>
    </source>
</evidence>
<dbReference type="PANTHER" id="PTHR11552">
    <property type="entry name" value="GLUCOSE-METHANOL-CHOLINE GMC OXIDOREDUCTASE"/>
    <property type="match status" value="1"/>
</dbReference>
<feature type="signal peptide" evidence="9">
    <location>
        <begin position="1"/>
        <end position="21"/>
    </location>
</feature>
<dbReference type="InterPro" id="IPR036188">
    <property type="entry name" value="FAD/NAD-bd_sf"/>
</dbReference>
<feature type="binding site" evidence="7">
    <location>
        <begin position="36"/>
        <end position="37"/>
    </location>
    <ligand>
        <name>FAD</name>
        <dbReference type="ChEBI" id="CHEBI:57692"/>
    </ligand>
</feature>
<dbReference type="SUPFAM" id="SSF51905">
    <property type="entry name" value="FAD/NAD(P)-binding domain"/>
    <property type="match status" value="1"/>
</dbReference>
<organism evidence="12 13">
    <name type="scientific">Purpureocillium lavendulum</name>
    <dbReference type="NCBI Taxonomy" id="1247861"/>
    <lineage>
        <taxon>Eukaryota</taxon>
        <taxon>Fungi</taxon>
        <taxon>Dikarya</taxon>
        <taxon>Ascomycota</taxon>
        <taxon>Pezizomycotina</taxon>
        <taxon>Sordariomycetes</taxon>
        <taxon>Hypocreomycetidae</taxon>
        <taxon>Hypocreales</taxon>
        <taxon>Ophiocordycipitaceae</taxon>
        <taxon>Purpureocillium</taxon>
    </lineage>
</organism>
<evidence type="ECO:0000313" key="13">
    <source>
        <dbReference type="Proteomes" id="UP001163105"/>
    </source>
</evidence>
<protein>
    <submittedName>
        <fullName evidence="12">GMC oxidoreductase</fullName>
    </submittedName>
</protein>
<keyword evidence="13" id="KW-1185">Reference proteome</keyword>
<evidence type="ECO:0000256" key="9">
    <source>
        <dbReference type="SAM" id="SignalP"/>
    </source>
</evidence>
<evidence type="ECO:0000256" key="4">
    <source>
        <dbReference type="ARBA" id="ARBA00022827"/>
    </source>
</evidence>
<dbReference type="Gene3D" id="3.30.560.10">
    <property type="entry name" value="Glucose Oxidase, domain 3"/>
    <property type="match status" value="1"/>
</dbReference>
<comment type="cofactor">
    <cofactor evidence="1 7">
        <name>FAD</name>
        <dbReference type="ChEBI" id="CHEBI:57692"/>
    </cofactor>
</comment>
<dbReference type="Gene3D" id="4.10.450.10">
    <property type="entry name" value="Glucose Oxidase, domain 2"/>
    <property type="match status" value="1"/>
</dbReference>
<evidence type="ECO:0000259" key="11">
    <source>
        <dbReference type="PROSITE" id="PS00624"/>
    </source>
</evidence>
<comment type="similarity">
    <text evidence="2 8">Belongs to the GMC oxidoreductase family.</text>
</comment>
<evidence type="ECO:0000256" key="7">
    <source>
        <dbReference type="PIRSR" id="PIRSR000137-2"/>
    </source>
</evidence>
<evidence type="ECO:0000256" key="1">
    <source>
        <dbReference type="ARBA" id="ARBA00001974"/>
    </source>
</evidence>
<gene>
    <name evidence="12" type="ORF">O9K51_09502</name>
</gene>
<evidence type="ECO:0000256" key="5">
    <source>
        <dbReference type="ARBA" id="ARBA00023002"/>
    </source>
</evidence>
<keyword evidence="3 8" id="KW-0285">Flavoprotein</keyword>
<feature type="binding site" evidence="7">
    <location>
        <position position="255"/>
    </location>
    <ligand>
        <name>FAD</name>
        <dbReference type="ChEBI" id="CHEBI:57692"/>
    </ligand>
</feature>
<dbReference type="GO" id="GO:0016614">
    <property type="term" value="F:oxidoreductase activity, acting on CH-OH group of donors"/>
    <property type="evidence" value="ECO:0007669"/>
    <property type="project" value="InterPro"/>
</dbReference>
<dbReference type="Proteomes" id="UP001163105">
    <property type="component" value="Unassembled WGS sequence"/>
</dbReference>
<sequence>MRSFKSGLSATLLLSLGFASAAPSDSFDYVVVGAGTSGLVIANRLSEDPSVSVAIIDPGPDERDNPLVQNPAAWTSLLNTSVNWRYQTIPQVNASNRIIEFDAGKGIGGTSLINGMTYIRGDKAQFDAWEKLGATGWNWETLLLHYKKVEKFFAPLPWQIEVGASVKEEFHGHHGQLRVGFTPVLQNGSFYHDSKVTWEGLGQALNPDVNGGTTRGFDVWPQTLDPEQNLRWDSARAFLWPIIGRKNLHLINGTVSRVLWKSGRHGHDDAQVDAVEYLANPGNTRKKVNINREAVISAGALRTPLILERSGIGNPKVLKSMGIKPVVSLPGVGENLIDQPNIALIYASKAEHNGTSPYATFATARDLFGDRTEEVAAQTQQELKQWAKVAAAQSNGSLDVRALEHIFQVQHDLIFIQNVTVAETLTTAAQSIAVSAFWPLLPFSRGSVHIRSKRDEHIAEPVIDPKYLSNAFDAATYIAAGRQATDFWRRHPISATVAGQITPNSTTLPENASDTQWLRWLQDSIGSNSHSIGTCSLASRELGGVVDPNLRVYGTSGLRIMDASVLPMQISGHLSSTLYAMSDRLAELMK</sequence>
<dbReference type="EMBL" id="JAQHRD010000010">
    <property type="protein sequence ID" value="KAJ6437674.1"/>
    <property type="molecule type" value="Genomic_DNA"/>
</dbReference>
<evidence type="ECO:0000256" key="8">
    <source>
        <dbReference type="RuleBase" id="RU003968"/>
    </source>
</evidence>
<dbReference type="InterPro" id="IPR012132">
    <property type="entry name" value="GMC_OxRdtase"/>
</dbReference>
<dbReference type="SUPFAM" id="SSF54373">
    <property type="entry name" value="FAD-linked reductases, C-terminal domain"/>
    <property type="match status" value="1"/>
</dbReference>
<feature type="binding site" evidence="7">
    <location>
        <position position="110"/>
    </location>
    <ligand>
        <name>FAD</name>
        <dbReference type="ChEBI" id="CHEBI:57692"/>
    </ligand>
</feature>
<evidence type="ECO:0000259" key="10">
    <source>
        <dbReference type="PROSITE" id="PS00623"/>
    </source>
</evidence>
<reference evidence="12" key="1">
    <citation type="submission" date="2023-01" db="EMBL/GenBank/DDBJ databases">
        <title>The growth and conidiation of Purpureocillium lavendulum are regulated by nitrogen source and histone H3K14 acetylation.</title>
        <authorList>
            <person name="Tang P."/>
            <person name="Han J."/>
            <person name="Zhang C."/>
            <person name="Tang P."/>
            <person name="Qi F."/>
            <person name="Zhang K."/>
            <person name="Liang L."/>
        </authorList>
    </citation>
    <scope>NUCLEOTIDE SEQUENCE</scope>
    <source>
        <strain evidence="12">YMF1.00683</strain>
    </source>
</reference>
<evidence type="ECO:0000256" key="2">
    <source>
        <dbReference type="ARBA" id="ARBA00010790"/>
    </source>
</evidence>
<dbReference type="Pfam" id="PF00732">
    <property type="entry name" value="GMC_oxred_N"/>
    <property type="match status" value="1"/>
</dbReference>
<feature type="domain" description="Glucose-methanol-choline oxidoreductase N-terminal" evidence="11">
    <location>
        <begin position="299"/>
        <end position="313"/>
    </location>
</feature>
<keyword evidence="9" id="KW-0732">Signal</keyword>
<feature type="domain" description="Glucose-methanol-choline oxidoreductase N-terminal" evidence="10">
    <location>
        <begin position="104"/>
        <end position="127"/>
    </location>
</feature>
<accession>A0AB34FG54</accession>
<feature type="active site" description="Proton acceptor" evidence="6">
    <location>
        <position position="573"/>
    </location>
</feature>
<dbReference type="PIRSF" id="PIRSF000137">
    <property type="entry name" value="Alcohol_oxidase"/>
    <property type="match status" value="1"/>
</dbReference>
<dbReference type="PANTHER" id="PTHR11552:SF201">
    <property type="entry name" value="GLUCOSE-METHANOL-CHOLINE OXIDOREDUCTASE N-TERMINAL DOMAIN-CONTAINING PROTEIN"/>
    <property type="match status" value="1"/>
</dbReference>
<name>A0AB34FG54_9HYPO</name>
<dbReference type="GO" id="GO:0050660">
    <property type="term" value="F:flavin adenine dinucleotide binding"/>
    <property type="evidence" value="ECO:0007669"/>
    <property type="project" value="InterPro"/>
</dbReference>
<evidence type="ECO:0000256" key="3">
    <source>
        <dbReference type="ARBA" id="ARBA00022630"/>
    </source>
</evidence>
<proteinExistence type="inferred from homology"/>
<dbReference type="PROSITE" id="PS00624">
    <property type="entry name" value="GMC_OXRED_2"/>
    <property type="match status" value="1"/>
</dbReference>
<dbReference type="InterPro" id="IPR000172">
    <property type="entry name" value="GMC_OxRdtase_N"/>
</dbReference>
<dbReference type="InterPro" id="IPR007867">
    <property type="entry name" value="GMC_OxRtase_C"/>
</dbReference>
<keyword evidence="5" id="KW-0560">Oxidoreductase</keyword>
<dbReference type="PROSITE" id="PS00623">
    <property type="entry name" value="GMC_OXRED_1"/>
    <property type="match status" value="1"/>
</dbReference>
<dbReference type="InterPro" id="IPR027424">
    <property type="entry name" value="Glucose_Oxidase_domain_2"/>
</dbReference>
<keyword evidence="4 7" id="KW-0274">FAD</keyword>